<dbReference type="EMBL" id="UOGL01000592">
    <property type="protein sequence ID" value="VAX41841.1"/>
    <property type="molecule type" value="Genomic_DNA"/>
</dbReference>
<keyword evidence="2" id="KW-1133">Transmembrane helix</keyword>
<organism evidence="3">
    <name type="scientific">hydrothermal vent metagenome</name>
    <dbReference type="NCBI Taxonomy" id="652676"/>
    <lineage>
        <taxon>unclassified sequences</taxon>
        <taxon>metagenomes</taxon>
        <taxon>ecological metagenomes</taxon>
    </lineage>
</organism>
<sequence>MTIEFNCPDCNKLLRTSDERGGQTANCPACGSVVSVPRVELYNVDIPSDDIYDDDDDDVYDDAGDDHAIPSTTGKEDFDSVFSSDATGSTRSQQKHQEFDEFAELDDDVFRGEKTCPMCGNANSLTAKQCSHCGENLFYQQSYQQPYQQSTQEFGEQASHRGGLILGLGIASFFTCCLFLGIASWIMGGEDIREIDAGRMDPTGRDLTQAGRVLGIVSVVLQAGIVLFFCCFIGIAEM</sequence>
<evidence type="ECO:0000256" key="1">
    <source>
        <dbReference type="SAM" id="MobiDB-lite"/>
    </source>
</evidence>
<dbReference type="AlphaFoldDB" id="A0A3B1DSG8"/>
<feature type="transmembrane region" description="Helical" evidence="2">
    <location>
        <begin position="164"/>
        <end position="187"/>
    </location>
</feature>
<keyword evidence="2" id="KW-0812">Transmembrane</keyword>
<proteinExistence type="predicted"/>
<evidence type="ECO:0000313" key="3">
    <source>
        <dbReference type="EMBL" id="VAX41841.1"/>
    </source>
</evidence>
<gene>
    <name evidence="3" type="ORF">MNBD_PLANCTO02-2391</name>
</gene>
<feature type="transmembrane region" description="Helical" evidence="2">
    <location>
        <begin position="213"/>
        <end position="236"/>
    </location>
</feature>
<feature type="compositionally biased region" description="Acidic residues" evidence="1">
    <location>
        <begin position="47"/>
        <end position="64"/>
    </location>
</feature>
<name>A0A3B1DSG8_9ZZZZ</name>
<feature type="compositionally biased region" description="Polar residues" evidence="1">
    <location>
        <begin position="81"/>
        <end position="92"/>
    </location>
</feature>
<accession>A0A3B1DSG8</accession>
<feature type="region of interest" description="Disordered" evidence="1">
    <location>
        <begin position="47"/>
        <end position="96"/>
    </location>
</feature>
<protein>
    <recommendedName>
        <fullName evidence="4">DUF4190 domain-containing protein</fullName>
    </recommendedName>
</protein>
<keyword evidence="2" id="KW-0472">Membrane</keyword>
<evidence type="ECO:0008006" key="4">
    <source>
        <dbReference type="Google" id="ProtNLM"/>
    </source>
</evidence>
<reference evidence="3" key="1">
    <citation type="submission" date="2018-06" db="EMBL/GenBank/DDBJ databases">
        <authorList>
            <person name="Zhirakovskaya E."/>
        </authorList>
    </citation>
    <scope>NUCLEOTIDE SEQUENCE</scope>
</reference>
<evidence type="ECO:0000256" key="2">
    <source>
        <dbReference type="SAM" id="Phobius"/>
    </source>
</evidence>